<name>A0A8D2IVI4_VARKO</name>
<sequence>MAPGGIYRRCEEPHHAMSKEGTIPSRAGGFRFQQCRCGSETMCTSILYLANAISVLLWIIVLSVMISKNSEMAKELQQLRSTQTALKVNGSNTEKRLEVLHSKQSIQELKVNESLQKLGAVYSTEKNNVNKIMGEMQADQRKIWAETFKLQNGLYKINASACQMCPEGWMLNRGQCYSFQITSKHWSFARTSCEAQGAQLVVIDNSEEQAFLTSNTKKKNYWIGLNDIQTENTFVWVDGRTLSYNHWYPWEPNNAGKGEDCVIMNSLGWWEDRECGGTTDGWICEKSWNC</sequence>
<gene>
    <name evidence="6" type="primary">LOC123035675</name>
</gene>
<evidence type="ECO:0000256" key="1">
    <source>
        <dbReference type="ARBA" id="ARBA00004613"/>
    </source>
</evidence>
<evidence type="ECO:0000256" key="4">
    <source>
        <dbReference type="SAM" id="Phobius"/>
    </source>
</evidence>
<keyword evidence="4" id="KW-1133">Transmembrane helix</keyword>
<dbReference type="SUPFAM" id="SSF56436">
    <property type="entry name" value="C-type lectin-like"/>
    <property type="match status" value="1"/>
</dbReference>
<protein>
    <recommendedName>
        <fullName evidence="5">C-type lectin domain-containing protein</fullName>
    </recommendedName>
</protein>
<dbReference type="SMART" id="SM00034">
    <property type="entry name" value="CLECT"/>
    <property type="match status" value="1"/>
</dbReference>
<dbReference type="OMA" id="GQEDCVM"/>
<evidence type="ECO:0000256" key="3">
    <source>
        <dbReference type="ARBA" id="ARBA00023157"/>
    </source>
</evidence>
<dbReference type="PROSITE" id="PS00615">
    <property type="entry name" value="C_TYPE_LECTIN_1"/>
    <property type="match status" value="1"/>
</dbReference>
<dbReference type="OrthoDB" id="6133475at2759"/>
<dbReference type="InterPro" id="IPR018378">
    <property type="entry name" value="C-type_lectin_CS"/>
</dbReference>
<reference evidence="6" key="2">
    <citation type="submission" date="2025-09" db="UniProtKB">
        <authorList>
            <consortium name="Ensembl"/>
        </authorList>
    </citation>
    <scope>IDENTIFICATION</scope>
</reference>
<dbReference type="Gene3D" id="3.10.100.10">
    <property type="entry name" value="Mannose-Binding Protein A, subunit A"/>
    <property type="match status" value="1"/>
</dbReference>
<keyword evidence="2" id="KW-0964">Secreted</keyword>
<dbReference type="Pfam" id="PF00059">
    <property type="entry name" value="Lectin_C"/>
    <property type="match status" value="1"/>
</dbReference>
<dbReference type="InterPro" id="IPR050111">
    <property type="entry name" value="C-type_lectin/snaclec_domain"/>
</dbReference>
<keyword evidence="7" id="KW-1185">Reference proteome</keyword>
<proteinExistence type="predicted"/>
<keyword evidence="4" id="KW-0472">Membrane</keyword>
<dbReference type="PROSITE" id="PS50041">
    <property type="entry name" value="C_TYPE_LECTIN_2"/>
    <property type="match status" value="1"/>
</dbReference>
<dbReference type="Ensembl" id="ENSVKKT00000003299.1">
    <property type="protein sequence ID" value="ENSVKKP00000003208.1"/>
    <property type="gene ID" value="ENSVKKG00000002486.1"/>
</dbReference>
<evidence type="ECO:0000313" key="6">
    <source>
        <dbReference type="Ensembl" id="ENSVKKP00000003208.1"/>
    </source>
</evidence>
<feature type="domain" description="C-type lectin" evidence="5">
    <location>
        <begin position="172"/>
        <end position="275"/>
    </location>
</feature>
<dbReference type="GeneID" id="123035675"/>
<dbReference type="InterPro" id="IPR001304">
    <property type="entry name" value="C-type_lectin-like"/>
</dbReference>
<organism evidence="6 7">
    <name type="scientific">Varanus komodoensis</name>
    <name type="common">Komodo dragon</name>
    <dbReference type="NCBI Taxonomy" id="61221"/>
    <lineage>
        <taxon>Eukaryota</taxon>
        <taxon>Metazoa</taxon>
        <taxon>Chordata</taxon>
        <taxon>Craniata</taxon>
        <taxon>Vertebrata</taxon>
        <taxon>Euteleostomi</taxon>
        <taxon>Lepidosauria</taxon>
        <taxon>Squamata</taxon>
        <taxon>Bifurcata</taxon>
        <taxon>Unidentata</taxon>
        <taxon>Episquamata</taxon>
        <taxon>Toxicofera</taxon>
        <taxon>Anguimorpha</taxon>
        <taxon>Paleoanguimorpha</taxon>
        <taxon>Varanoidea</taxon>
        <taxon>Varanidae</taxon>
        <taxon>Varanus</taxon>
    </lineage>
</organism>
<dbReference type="InterPro" id="IPR016187">
    <property type="entry name" value="CTDL_fold"/>
</dbReference>
<feature type="transmembrane region" description="Helical" evidence="4">
    <location>
        <begin position="46"/>
        <end position="66"/>
    </location>
</feature>
<keyword evidence="4" id="KW-0812">Transmembrane</keyword>
<evidence type="ECO:0000313" key="7">
    <source>
        <dbReference type="Proteomes" id="UP000694545"/>
    </source>
</evidence>
<dbReference type="GO" id="GO:0005576">
    <property type="term" value="C:extracellular region"/>
    <property type="evidence" value="ECO:0007669"/>
    <property type="project" value="UniProtKB-SubCell"/>
</dbReference>
<dbReference type="KEGG" id="vko:123035675"/>
<evidence type="ECO:0000259" key="5">
    <source>
        <dbReference type="PROSITE" id="PS50041"/>
    </source>
</evidence>
<comment type="subcellular location">
    <subcellularLocation>
        <location evidence="1">Secreted</location>
    </subcellularLocation>
</comment>
<accession>A0A8D2IVI4</accession>
<dbReference type="Proteomes" id="UP000694545">
    <property type="component" value="Unplaced"/>
</dbReference>
<reference evidence="6" key="1">
    <citation type="submission" date="2025-08" db="UniProtKB">
        <authorList>
            <consortium name="Ensembl"/>
        </authorList>
    </citation>
    <scope>IDENTIFICATION</scope>
</reference>
<keyword evidence="3" id="KW-1015">Disulfide bond</keyword>
<evidence type="ECO:0000256" key="2">
    <source>
        <dbReference type="ARBA" id="ARBA00022525"/>
    </source>
</evidence>
<dbReference type="InterPro" id="IPR016186">
    <property type="entry name" value="C-type_lectin-like/link_sf"/>
</dbReference>
<dbReference type="RefSeq" id="XP_044310036.1">
    <property type="nucleotide sequence ID" value="XM_044454101.1"/>
</dbReference>
<dbReference type="AlphaFoldDB" id="A0A8D2IVI4"/>
<dbReference type="PANTHER" id="PTHR22803">
    <property type="entry name" value="MANNOSE, PHOSPHOLIPASE, LECTIN RECEPTOR RELATED"/>
    <property type="match status" value="1"/>
</dbReference>